<comment type="caution">
    <text evidence="7">The sequence shown here is derived from an EMBL/GenBank/DDBJ whole genome shotgun (WGS) entry which is preliminary data.</text>
</comment>
<evidence type="ECO:0000256" key="1">
    <source>
        <dbReference type="ARBA" id="ARBA00004496"/>
    </source>
</evidence>
<gene>
    <name evidence="7" type="ORF">INT46_000832</name>
</gene>
<dbReference type="PANTHER" id="PTHR15830:SF10">
    <property type="entry name" value="TELOMERE LENGTH REGULATION PROTEIN TEL2 HOMOLOG"/>
    <property type="match status" value="1"/>
</dbReference>
<dbReference type="AlphaFoldDB" id="A0A8H7RP10"/>
<evidence type="ECO:0000256" key="4">
    <source>
        <dbReference type="SAM" id="MobiDB-lite"/>
    </source>
</evidence>
<evidence type="ECO:0008006" key="9">
    <source>
        <dbReference type="Google" id="ProtNLM"/>
    </source>
</evidence>
<dbReference type="Pfam" id="PF25320">
    <property type="entry name" value="TELO2_ARM"/>
    <property type="match status" value="1"/>
</dbReference>
<organism evidence="7 8">
    <name type="scientific">Mucor plumbeus</name>
    <dbReference type="NCBI Taxonomy" id="97098"/>
    <lineage>
        <taxon>Eukaryota</taxon>
        <taxon>Fungi</taxon>
        <taxon>Fungi incertae sedis</taxon>
        <taxon>Mucoromycota</taxon>
        <taxon>Mucoromycotina</taxon>
        <taxon>Mucoromycetes</taxon>
        <taxon>Mucorales</taxon>
        <taxon>Mucorineae</taxon>
        <taxon>Mucoraceae</taxon>
        <taxon>Mucor</taxon>
    </lineage>
</organism>
<feature type="compositionally biased region" description="Acidic residues" evidence="4">
    <location>
        <begin position="475"/>
        <end position="498"/>
    </location>
</feature>
<dbReference type="InterPro" id="IPR038528">
    <property type="entry name" value="TEL2_C_sf"/>
</dbReference>
<evidence type="ECO:0000259" key="6">
    <source>
        <dbReference type="Pfam" id="PF25320"/>
    </source>
</evidence>
<comment type="similarity">
    <text evidence="2">Belongs to the TEL2 family.</text>
</comment>
<name>A0A8H7RP10_9FUNG</name>
<dbReference type="InterPro" id="IPR019337">
    <property type="entry name" value="Telomere_length_regulation_dom"/>
</dbReference>
<proteinExistence type="inferred from homology"/>
<accession>A0A8H7RP10</accession>
<dbReference type="Pfam" id="PF10193">
    <property type="entry name" value="Telomere_reg-2"/>
    <property type="match status" value="1"/>
</dbReference>
<keyword evidence="8" id="KW-1185">Reference proteome</keyword>
<dbReference type="InterPro" id="IPR057348">
    <property type="entry name" value="TELO2_ARM"/>
</dbReference>
<protein>
    <recommendedName>
        <fullName evidence="9">Telomere length regulation protein conserved domain-containing protein</fullName>
    </recommendedName>
</protein>
<feature type="domain" description="Telomere length regulation protein conserved" evidence="5">
    <location>
        <begin position="544"/>
        <end position="654"/>
    </location>
</feature>
<dbReference type="EMBL" id="JAEPRC010000034">
    <property type="protein sequence ID" value="KAG2213657.1"/>
    <property type="molecule type" value="Genomic_DNA"/>
</dbReference>
<dbReference type="GO" id="GO:0042162">
    <property type="term" value="F:telomeric DNA binding"/>
    <property type="evidence" value="ECO:0007669"/>
    <property type="project" value="TreeGrafter"/>
</dbReference>
<feature type="domain" description="TELO2 ARM repeat" evidence="6">
    <location>
        <begin position="221"/>
        <end position="439"/>
    </location>
</feature>
<dbReference type="Proteomes" id="UP000650833">
    <property type="component" value="Unassembled WGS sequence"/>
</dbReference>
<dbReference type="Gene3D" id="1.25.40.720">
    <property type="entry name" value="Telomere length regulation protein 2, C-terminal domain"/>
    <property type="match status" value="1"/>
</dbReference>
<evidence type="ECO:0000256" key="2">
    <source>
        <dbReference type="ARBA" id="ARBA00006133"/>
    </source>
</evidence>
<dbReference type="GO" id="GO:0005829">
    <property type="term" value="C:cytosol"/>
    <property type="evidence" value="ECO:0007669"/>
    <property type="project" value="TreeGrafter"/>
</dbReference>
<evidence type="ECO:0000256" key="3">
    <source>
        <dbReference type="ARBA" id="ARBA00022490"/>
    </source>
</evidence>
<evidence type="ECO:0000313" key="7">
    <source>
        <dbReference type="EMBL" id="KAG2213657.1"/>
    </source>
</evidence>
<comment type="subcellular location">
    <subcellularLocation>
        <location evidence="1">Cytoplasm</location>
    </subcellularLocation>
</comment>
<dbReference type="OrthoDB" id="10258062at2759"/>
<reference evidence="7" key="1">
    <citation type="submission" date="2020-12" db="EMBL/GenBank/DDBJ databases">
        <title>Metabolic potential, ecology and presence of endohyphal bacteria is reflected in genomic diversity of Mucoromycotina.</title>
        <authorList>
            <person name="Muszewska A."/>
            <person name="Okrasinska A."/>
            <person name="Steczkiewicz K."/>
            <person name="Drgas O."/>
            <person name="Orlowska M."/>
            <person name="Perlinska-Lenart U."/>
            <person name="Aleksandrzak-Piekarczyk T."/>
            <person name="Szatraj K."/>
            <person name="Zielenkiewicz U."/>
            <person name="Pilsyk S."/>
            <person name="Malc E."/>
            <person name="Mieczkowski P."/>
            <person name="Kruszewska J.S."/>
            <person name="Biernat P."/>
            <person name="Pawlowska J."/>
        </authorList>
    </citation>
    <scope>NUCLEOTIDE SEQUENCE</scope>
    <source>
        <strain evidence="7">CBS 226.32</strain>
    </source>
</reference>
<sequence length="734" mass="82564">MSTIPNLVDKLEQLDKSATSPDAQLDSILECLSLPIEWLNETPAQQALVNHSTWKQHVWHIFKEIVPQWTFALNSSTHKHLLQNSLYSTTLADSVQVTMACTSLPILLECLSTTNQQDVSLDTLEIYSNSLKTLLKLIPLYGTYIPLKDVRFFCSLICSIPAHLVNAFSIQSIQYNSNLEWYTDRKFYAKLSRQCADNLTKKSVLFTQELLGKMIRQGYEVIESIYSSTTKTGQLWVNVFEQMEIIASAEQIFRPMLAYAKQIILPKSNNRIFTVAKNVADLLFGNPSNIIKQQREERIHEFLNIAIFRLVKLKWADDTLARLVVSIAILAEGGAEQDEVAASAQSMIVNSVKRAIQTWSDPVFIKHGSSQEKYYMTAVILTLIAYMSAQDIQIYIMIETNLLNSVSQYFASGDILTAQIGAVMAEAISTKIDKEKPLNTTLLDSQDNLLQLKGLVFLKDALDKDVIADLSSEAENNEPEKEDLDEDDDDELDPDEAFDIGSQQSDTDTENNEEEEYQAYLMEDESDDEGLKQEGSSKKQHKKPIFIRDLIRCLQDKNDPLKLEIGLNAAEQVIRRKTGAGTELSETSIELAKYIIDFPETYEIENFQTLQQNALIALMTAVPETVCGFIIDRMYNRDSSDGQKQLILGSISLAVRELAGWSITTAGPLATPTVVVTDNNTKVKKQIGTPLFVSKKMSLKEPKRFKNRLSGLAGPVFFFPLLVGWWEGTQGLIK</sequence>
<keyword evidence="3" id="KW-0963">Cytoplasm</keyword>
<feature type="region of interest" description="Disordered" evidence="4">
    <location>
        <begin position="470"/>
        <end position="514"/>
    </location>
</feature>
<evidence type="ECO:0000313" key="8">
    <source>
        <dbReference type="Proteomes" id="UP000650833"/>
    </source>
</evidence>
<dbReference type="GO" id="GO:0051083">
    <property type="term" value="P:'de novo' cotranslational protein folding"/>
    <property type="evidence" value="ECO:0007669"/>
    <property type="project" value="TreeGrafter"/>
</dbReference>
<dbReference type="PANTHER" id="PTHR15830">
    <property type="entry name" value="TELOMERE LENGTH REGULATION PROTEIN TEL2 FAMILY MEMBER"/>
    <property type="match status" value="1"/>
</dbReference>
<evidence type="ECO:0000259" key="5">
    <source>
        <dbReference type="Pfam" id="PF10193"/>
    </source>
</evidence>
<dbReference type="InterPro" id="IPR051970">
    <property type="entry name" value="TEL2_Regulation"/>
</dbReference>
<dbReference type="GO" id="GO:0051879">
    <property type="term" value="F:Hsp90 protein binding"/>
    <property type="evidence" value="ECO:0007669"/>
    <property type="project" value="TreeGrafter"/>
</dbReference>